<comment type="similarity">
    <text evidence="1 2">Belongs to the GMC oxidoreductase family.</text>
</comment>
<evidence type="ECO:0000256" key="2">
    <source>
        <dbReference type="RuleBase" id="RU003968"/>
    </source>
</evidence>
<dbReference type="PANTHER" id="PTHR11552">
    <property type="entry name" value="GLUCOSE-METHANOL-CHOLINE GMC OXIDOREDUCTASE"/>
    <property type="match status" value="1"/>
</dbReference>
<dbReference type="InterPro" id="IPR036188">
    <property type="entry name" value="FAD/NAD-bd_sf"/>
</dbReference>
<dbReference type="InterPro" id="IPR012132">
    <property type="entry name" value="GMC_OxRdtase"/>
</dbReference>
<keyword evidence="6" id="KW-1185">Reference proteome</keyword>
<keyword evidence="2" id="KW-0285">Flavoprotein</keyword>
<dbReference type="Pfam" id="PF00732">
    <property type="entry name" value="GMC_oxred_N"/>
    <property type="match status" value="3"/>
</dbReference>
<organism evidence="5 6">
    <name type="scientific">Culex pipiens pipiens</name>
    <name type="common">Northern house mosquito</name>
    <dbReference type="NCBI Taxonomy" id="38569"/>
    <lineage>
        <taxon>Eukaryota</taxon>
        <taxon>Metazoa</taxon>
        <taxon>Ecdysozoa</taxon>
        <taxon>Arthropoda</taxon>
        <taxon>Hexapoda</taxon>
        <taxon>Insecta</taxon>
        <taxon>Pterygota</taxon>
        <taxon>Neoptera</taxon>
        <taxon>Endopterygota</taxon>
        <taxon>Diptera</taxon>
        <taxon>Nematocera</taxon>
        <taxon>Culicoidea</taxon>
        <taxon>Culicidae</taxon>
        <taxon>Culicinae</taxon>
        <taxon>Culicini</taxon>
        <taxon>Culex</taxon>
        <taxon>Culex</taxon>
    </lineage>
</organism>
<dbReference type="PANTHER" id="PTHR11552:SF208">
    <property type="entry name" value="RE36204P-RELATED"/>
    <property type="match status" value="1"/>
</dbReference>
<comment type="caution">
    <text evidence="5">The sequence shown here is derived from an EMBL/GenBank/DDBJ whole genome shotgun (WGS) entry which is preliminary data.</text>
</comment>
<protein>
    <recommendedName>
        <fullName evidence="4">Glucose-methanol-choline oxidoreductase N-terminal domain-containing protein</fullName>
    </recommendedName>
</protein>
<feature type="domain" description="Glucose-methanol-choline oxidoreductase N-terminal" evidence="4">
    <location>
        <begin position="559"/>
        <end position="582"/>
    </location>
</feature>
<evidence type="ECO:0000259" key="4">
    <source>
        <dbReference type="PROSITE" id="PS00623"/>
    </source>
</evidence>
<keyword evidence="2" id="KW-0274">FAD</keyword>
<feature type="domain" description="Glucose-methanol-choline oxidoreductase N-terminal" evidence="4">
    <location>
        <begin position="134"/>
        <end position="157"/>
    </location>
</feature>
<dbReference type="InterPro" id="IPR000172">
    <property type="entry name" value="GMC_OxRdtase_N"/>
</dbReference>
<evidence type="ECO:0000313" key="5">
    <source>
        <dbReference type="EMBL" id="KAL1396772.1"/>
    </source>
</evidence>
<dbReference type="SUPFAM" id="SSF51905">
    <property type="entry name" value="FAD/NAD(P)-binding domain"/>
    <property type="match status" value="3"/>
</dbReference>
<dbReference type="Gene3D" id="3.50.50.60">
    <property type="entry name" value="FAD/NAD(P)-binding domain"/>
    <property type="match status" value="5"/>
</dbReference>
<evidence type="ECO:0000313" key="6">
    <source>
        <dbReference type="Proteomes" id="UP001562425"/>
    </source>
</evidence>
<dbReference type="InterPro" id="IPR007867">
    <property type="entry name" value="GMC_OxRtase_C"/>
</dbReference>
<dbReference type="Proteomes" id="UP001562425">
    <property type="component" value="Unassembled WGS sequence"/>
</dbReference>
<dbReference type="SUPFAM" id="SSF54373">
    <property type="entry name" value="FAD-linked reductases, C-terminal domain"/>
    <property type="match status" value="4"/>
</dbReference>
<dbReference type="Gene3D" id="3.30.560.10">
    <property type="entry name" value="Glucose Oxidase, domain 3"/>
    <property type="match status" value="4"/>
</dbReference>
<keyword evidence="3" id="KW-0732">Signal</keyword>
<name>A0ABD1DCH6_CULPP</name>
<reference evidence="5 6" key="1">
    <citation type="submission" date="2024-05" db="EMBL/GenBank/DDBJ databases">
        <title>Culex pipiens pipiens assembly and annotation.</title>
        <authorList>
            <person name="Alout H."/>
            <person name="Durand T."/>
        </authorList>
    </citation>
    <scope>NUCLEOTIDE SEQUENCE [LARGE SCALE GENOMIC DNA]</scope>
    <source>
        <strain evidence="5">HA-2024</strain>
        <tissue evidence="5">Whole body</tissue>
    </source>
</reference>
<proteinExistence type="inferred from homology"/>
<dbReference type="PROSITE" id="PS00623">
    <property type="entry name" value="GMC_OXRED_1"/>
    <property type="match status" value="3"/>
</dbReference>
<dbReference type="EMBL" id="JBEHCU010006585">
    <property type="protein sequence ID" value="KAL1396772.1"/>
    <property type="molecule type" value="Genomic_DNA"/>
</dbReference>
<gene>
    <name evidence="5" type="ORF">pipiens_010281</name>
</gene>
<evidence type="ECO:0000256" key="1">
    <source>
        <dbReference type="ARBA" id="ARBA00010790"/>
    </source>
</evidence>
<sequence>MSRVTKAVVSVVLVTLWSVTGISAEESALGNLIDFSRVLGLYYGDPEPELLEAYDYIVVGAGPAGSVVANRLTEDPEVTVLLLEIGKAEIPLIQQVPGLFVTQALTDYNFGYLTERQRKACLGLEDQRCAWHQGRGLGGSTIINDMLYTRGNRRDFDYWNVTGNPGWSYEEVLPYFLKSEDAKIKDFGSNGYHNKGGFLPVEDATYRSPLVKALIKSAEKLFINPGDDATPAAMKYFRINNETMEQYFKPLYNKRAFMFLSVLLHSTTKGSLRLKSTNPFDHPEFRYQYFDDDRDLEALVYAMKTAVKITSQKPFRDLGVKLYQNKLPGCKHLTFNSHEYWRCHAMTLTYVGYHFVGTCKMGPRSDRTAVVDHRLRVHGLRKLRVADVGIIPEAPSGHTQAYAYMIGEKAADMIKQDNYGQRWRTKGSLKLKSTNPYNHPLFKYQYFENDRDAKALAYGIQVAINITRQKPFVDMGVELYAVKLPGCPAGCAVANRLSEDPTVNVLLLELGKAEMAATSGVPVTFLWQTSTDYNFGYVTERQTGACLGLVNEQCAWHHGRGLGGSTIINNMIYTRGNFRDYDMWNASGNPGWSYGEVLPYFIRAEDANLRDFQNNGYHGTGGYLSVEDAPYRTLLASAFVKSAQRIGIPYIDYNSRDQLGVSYIQFNTKRGLRWSAARGLLNPIANRKNLHVLTNAWVTKVLIDEETNTAYGVEYSRNKQTFTVKAKREVILSAGAFGSAKLLMLSGIGPRNHLKELGIKRIKSLPVGETLYEHPGAIGPVFLVTKPIDNNINFERMITIPNIINYAFGRGPFTSGNTETVAYVKTPYSPYADPNWPDVEIIQVALQAGDDPSPGTENYFHMKSSIMNQYFKPLFNTRAFMYLPLLMHSRTKGSMKLKSTNPYDHPIFNYKYFEDERDLKALAYGIQVAINITGQKPFIDLGVEQYTVPLPGCENIEFNTFEYWQCYVRVLTTTFYHYIGTCKMGPASDPTTVVDARLRVHGMKNLRVVDVGIIPMPPTAHLAALAYMIGEKGADMIKQDNGLNYGDPNPRLRRSYDFIVVGAGPAGCAVANRLSEDPRVNVLLLELGKAEMTVAQDIPGSFIFQTSTDYNFGYLSEKQKGACLGLINEQCAWHHGRGLGGSTIINNMLYTRGNWRDFDLWNASGNPGWSYKEVLPYFIRAEDANLRDFQHNGYHGKRGYLSVEDSPYRTLLAPAFVKSAQRTGLPYIDYNSRDQLGVYVFGKGPFTSAFCEAVAYVKTPYSPYSDPDWPDVELIQVALQIGDDPTPGGQNFFRVKSSILNNYFRPLYNTRAFMYLPMLMHTRTKGSMKLKSTNPYDHPDFNYQYFEDERDLKAIAHGILTAINITAQKPFRDLGVKLYTVPLPGCESFKFNSFDYWQCYVRVLTTTYYHYIATTKMGPASDPTAVVDARLRVHGVKKLRVADVGIVPTAPSGHISAIAYMIGEKAADMIKRDNYLD</sequence>
<evidence type="ECO:0000256" key="3">
    <source>
        <dbReference type="SAM" id="SignalP"/>
    </source>
</evidence>
<feature type="domain" description="Glucose-methanol-choline oxidoreductase N-terminal" evidence="4">
    <location>
        <begin position="1136"/>
        <end position="1159"/>
    </location>
</feature>
<accession>A0ABD1DCH6</accession>
<dbReference type="Pfam" id="PF05199">
    <property type="entry name" value="GMC_oxred_C"/>
    <property type="match status" value="3"/>
</dbReference>
<feature type="signal peptide" evidence="3">
    <location>
        <begin position="1"/>
        <end position="24"/>
    </location>
</feature>
<feature type="chain" id="PRO_5044786504" description="Glucose-methanol-choline oxidoreductase N-terminal domain-containing protein" evidence="3">
    <location>
        <begin position="25"/>
        <end position="1477"/>
    </location>
</feature>